<evidence type="ECO:0000259" key="1">
    <source>
        <dbReference type="Pfam" id="PF26138"/>
    </source>
</evidence>
<dbReference type="AlphaFoldDB" id="A0ABD2ZUM1"/>
<evidence type="ECO:0000313" key="2">
    <source>
        <dbReference type="EMBL" id="KAL3523109.1"/>
    </source>
</evidence>
<reference evidence="2 3" key="1">
    <citation type="submission" date="2024-11" db="EMBL/GenBank/DDBJ databases">
        <title>A near-complete genome assembly of Cinchona calisaya.</title>
        <authorList>
            <person name="Lian D.C."/>
            <person name="Zhao X.W."/>
            <person name="Wei L."/>
        </authorList>
    </citation>
    <scope>NUCLEOTIDE SEQUENCE [LARGE SCALE GENOMIC DNA]</scope>
    <source>
        <tissue evidence="2">Nenye</tissue>
    </source>
</reference>
<accession>A0ABD2ZUM1</accession>
<sequence>MYMVLITLFAYWQRVVMMYFKWRKHRILSKEEKRVKRMQCLFRLVSRSDAACISQFCMERQNFTIVFEMVRDVGGLRDTRNMILEEIIVMFVFVLAQHKKNRTVTYKFLRSGETISCHFNQCLLAVLRLHLCYLRFLC</sequence>
<dbReference type="EMBL" id="JBJUIK010000007">
    <property type="protein sequence ID" value="KAL3523109.1"/>
    <property type="molecule type" value="Genomic_DNA"/>
</dbReference>
<evidence type="ECO:0000313" key="3">
    <source>
        <dbReference type="Proteomes" id="UP001630127"/>
    </source>
</evidence>
<protein>
    <recommendedName>
        <fullName evidence="1">DUF8040 domain-containing protein</fullName>
    </recommendedName>
</protein>
<proteinExistence type="predicted"/>
<dbReference type="InterPro" id="IPR058353">
    <property type="entry name" value="DUF8040"/>
</dbReference>
<keyword evidence="3" id="KW-1185">Reference proteome</keyword>
<gene>
    <name evidence="2" type="ORF">ACH5RR_015943</name>
</gene>
<dbReference type="Pfam" id="PF26138">
    <property type="entry name" value="DUF8040"/>
    <property type="match status" value="1"/>
</dbReference>
<name>A0ABD2ZUM1_9GENT</name>
<feature type="domain" description="DUF8040" evidence="1">
    <location>
        <begin position="44"/>
        <end position="127"/>
    </location>
</feature>
<comment type="caution">
    <text evidence="2">The sequence shown here is derived from an EMBL/GenBank/DDBJ whole genome shotgun (WGS) entry which is preliminary data.</text>
</comment>
<dbReference type="Proteomes" id="UP001630127">
    <property type="component" value="Unassembled WGS sequence"/>
</dbReference>
<organism evidence="2 3">
    <name type="scientific">Cinchona calisaya</name>
    <dbReference type="NCBI Taxonomy" id="153742"/>
    <lineage>
        <taxon>Eukaryota</taxon>
        <taxon>Viridiplantae</taxon>
        <taxon>Streptophyta</taxon>
        <taxon>Embryophyta</taxon>
        <taxon>Tracheophyta</taxon>
        <taxon>Spermatophyta</taxon>
        <taxon>Magnoliopsida</taxon>
        <taxon>eudicotyledons</taxon>
        <taxon>Gunneridae</taxon>
        <taxon>Pentapetalae</taxon>
        <taxon>asterids</taxon>
        <taxon>lamiids</taxon>
        <taxon>Gentianales</taxon>
        <taxon>Rubiaceae</taxon>
        <taxon>Cinchonoideae</taxon>
        <taxon>Cinchoneae</taxon>
        <taxon>Cinchona</taxon>
    </lineage>
</organism>